<feature type="region of interest" description="Disordered" evidence="1">
    <location>
        <begin position="380"/>
        <end position="427"/>
    </location>
</feature>
<sequence>MDSDLERLFYSNIAPSEHQETILLQSISSLDGSMAQIDDELALARRALEELSFQKSILRETRNACVCIMSPLRRLPVDLWIEIMKFAVWSSTTPPRPHVYFPSSSRWSTDVSSILPRSGSLSHVSFADLAEELRNWPESRQLSVLTRVCKGWQSLLLSTGVFWCSLELHVYANDRGLDEFAPRLERWFKRSGGLPWSLKLISSRRHLHAPRFASFIGRNSFKWKSLKFYMQDLDVLGPLFYLGEAGTRKGNGSLVTPKQESCARPWSQLEVFWLDGWATGGAKVKPWSRLNDTLRHPGAPLRIPRVLYMHGAMPSLTSLILDMPCQKVSKWSWVPWVQIADLDLKTGDSYQDIVTILSNCSDALITCSVVFASPREPPPIAIVPDALPPHHPSHDTFDDSETDTSDDEDDPFIEPGNGYDDSEDLGDNGSVMGSLEVVAGNSSGLDNNQKDFHIRLTGLKELTLKKITYVGPLLSRLTLPSIRRLVIMVSPVTEPEPYLGETFIDFLDRSSPSAASISGPLARDGTHDMARRYSVTNGPPLTYLNLCFENTRFRRMEAPLITDVEYLQIFERVEKLRTLHLKDYSTRAMFLEKLNGRGLLPRLTTISFVVDAITERMVPGRFDDFVRTRSDTFRMKAKEVVRPVYD</sequence>
<evidence type="ECO:0000313" key="2">
    <source>
        <dbReference type="EMBL" id="RXW18330.1"/>
    </source>
</evidence>
<protein>
    <recommendedName>
        <fullName evidence="4">F-box domain-containing protein</fullName>
    </recommendedName>
</protein>
<name>A0A4Q2DEX6_9AGAR</name>
<keyword evidence="3" id="KW-1185">Reference proteome</keyword>
<reference evidence="2 3" key="1">
    <citation type="submission" date="2019-01" db="EMBL/GenBank/DDBJ databases">
        <title>Draft genome sequence of Psathyrella aberdarensis IHI B618.</title>
        <authorList>
            <person name="Buettner E."/>
            <person name="Kellner H."/>
        </authorList>
    </citation>
    <scope>NUCLEOTIDE SEQUENCE [LARGE SCALE GENOMIC DNA]</scope>
    <source>
        <strain evidence="2 3">IHI B618</strain>
    </source>
</reference>
<organism evidence="2 3">
    <name type="scientific">Candolleomyces aberdarensis</name>
    <dbReference type="NCBI Taxonomy" id="2316362"/>
    <lineage>
        <taxon>Eukaryota</taxon>
        <taxon>Fungi</taxon>
        <taxon>Dikarya</taxon>
        <taxon>Basidiomycota</taxon>
        <taxon>Agaricomycotina</taxon>
        <taxon>Agaricomycetes</taxon>
        <taxon>Agaricomycetidae</taxon>
        <taxon>Agaricales</taxon>
        <taxon>Agaricineae</taxon>
        <taxon>Psathyrellaceae</taxon>
        <taxon>Candolleomyces</taxon>
    </lineage>
</organism>
<proteinExistence type="predicted"/>
<dbReference type="OrthoDB" id="3365698at2759"/>
<accession>A0A4Q2DEX6</accession>
<dbReference type="Proteomes" id="UP000290288">
    <property type="component" value="Unassembled WGS sequence"/>
</dbReference>
<feature type="compositionally biased region" description="Pro residues" evidence="1">
    <location>
        <begin position="380"/>
        <end position="390"/>
    </location>
</feature>
<comment type="caution">
    <text evidence="2">The sequence shown here is derived from an EMBL/GenBank/DDBJ whole genome shotgun (WGS) entry which is preliminary data.</text>
</comment>
<dbReference type="STRING" id="2316362.A0A4Q2DEX6"/>
<gene>
    <name evidence="2" type="ORF">EST38_g7527</name>
</gene>
<evidence type="ECO:0008006" key="4">
    <source>
        <dbReference type="Google" id="ProtNLM"/>
    </source>
</evidence>
<evidence type="ECO:0000313" key="3">
    <source>
        <dbReference type="Proteomes" id="UP000290288"/>
    </source>
</evidence>
<feature type="compositionally biased region" description="Acidic residues" evidence="1">
    <location>
        <begin position="398"/>
        <end position="412"/>
    </location>
</feature>
<dbReference type="AlphaFoldDB" id="A0A4Q2DEX6"/>
<evidence type="ECO:0000256" key="1">
    <source>
        <dbReference type="SAM" id="MobiDB-lite"/>
    </source>
</evidence>
<dbReference type="EMBL" id="SDEE01000273">
    <property type="protein sequence ID" value="RXW18330.1"/>
    <property type="molecule type" value="Genomic_DNA"/>
</dbReference>